<dbReference type="EMBL" id="BGZK01001650">
    <property type="protein sequence ID" value="GBP83940.1"/>
    <property type="molecule type" value="Genomic_DNA"/>
</dbReference>
<evidence type="ECO:0000256" key="1">
    <source>
        <dbReference type="SAM" id="MobiDB-lite"/>
    </source>
</evidence>
<evidence type="ECO:0000313" key="2">
    <source>
        <dbReference type="EMBL" id="GBP83940.1"/>
    </source>
</evidence>
<evidence type="ECO:0000313" key="3">
    <source>
        <dbReference type="Proteomes" id="UP000299102"/>
    </source>
</evidence>
<feature type="region of interest" description="Disordered" evidence="1">
    <location>
        <begin position="1"/>
        <end position="20"/>
    </location>
</feature>
<organism evidence="2 3">
    <name type="scientific">Eumeta variegata</name>
    <name type="common">Bagworm moth</name>
    <name type="synonym">Eumeta japonica</name>
    <dbReference type="NCBI Taxonomy" id="151549"/>
    <lineage>
        <taxon>Eukaryota</taxon>
        <taxon>Metazoa</taxon>
        <taxon>Ecdysozoa</taxon>
        <taxon>Arthropoda</taxon>
        <taxon>Hexapoda</taxon>
        <taxon>Insecta</taxon>
        <taxon>Pterygota</taxon>
        <taxon>Neoptera</taxon>
        <taxon>Endopterygota</taxon>
        <taxon>Lepidoptera</taxon>
        <taxon>Glossata</taxon>
        <taxon>Ditrysia</taxon>
        <taxon>Tineoidea</taxon>
        <taxon>Psychidae</taxon>
        <taxon>Oiketicinae</taxon>
        <taxon>Eumeta</taxon>
    </lineage>
</organism>
<accession>A0A4C1Z8C3</accession>
<sequence>MVFLSRRGSSKTPKDTLAPAGGVQTRCADVANGRNGGSLSMAIFHWHRSISSTWCLMATIMRTVDSVLRYSVALRSSCDISESHPLGIATQTHFDPELWAYSNNVDASGASCLFVCLFGEHRPRPSRFRVHVRCLPCEAKRVDTFAREGAMYVFEGVYFILFLNVKFIINEEFNSTPQNT</sequence>
<comment type="caution">
    <text evidence="2">The sequence shown here is derived from an EMBL/GenBank/DDBJ whole genome shotgun (WGS) entry which is preliminary data.</text>
</comment>
<proteinExistence type="predicted"/>
<gene>
    <name evidence="2" type="ORF">EVAR_66510_1</name>
</gene>
<protein>
    <submittedName>
        <fullName evidence="2">Uncharacterized protein</fullName>
    </submittedName>
</protein>
<reference evidence="2 3" key="1">
    <citation type="journal article" date="2019" name="Commun. Biol.">
        <title>The bagworm genome reveals a unique fibroin gene that provides high tensile strength.</title>
        <authorList>
            <person name="Kono N."/>
            <person name="Nakamura H."/>
            <person name="Ohtoshi R."/>
            <person name="Tomita M."/>
            <person name="Numata K."/>
            <person name="Arakawa K."/>
        </authorList>
    </citation>
    <scope>NUCLEOTIDE SEQUENCE [LARGE SCALE GENOMIC DNA]</scope>
</reference>
<dbReference type="Proteomes" id="UP000299102">
    <property type="component" value="Unassembled WGS sequence"/>
</dbReference>
<dbReference type="AlphaFoldDB" id="A0A4C1Z8C3"/>
<name>A0A4C1Z8C3_EUMVA</name>
<keyword evidence="3" id="KW-1185">Reference proteome</keyword>